<gene>
    <name evidence="2" type="ORF">IscW_ISCW006579</name>
</gene>
<dbReference type="HOGENOM" id="CLU_1397761_0_0_1"/>
<dbReference type="OrthoDB" id="2985014at2759"/>
<keyword evidence="1" id="KW-1133">Transmembrane helix</keyword>
<dbReference type="EMBL" id="DS760342">
    <property type="protein sequence ID" value="EEC08602.1"/>
    <property type="molecule type" value="Genomic_DNA"/>
</dbReference>
<dbReference type="VEuPathDB" id="VectorBase:ISCP_036767"/>
<dbReference type="EMBL" id="ABJB010472392">
    <property type="status" value="NOT_ANNOTATED_CDS"/>
    <property type="molecule type" value="Genomic_DNA"/>
</dbReference>
<dbReference type="VEuPathDB" id="VectorBase:ISCI006579"/>
<reference evidence="2 4" key="1">
    <citation type="submission" date="2008-03" db="EMBL/GenBank/DDBJ databases">
        <title>Annotation of Ixodes scapularis.</title>
        <authorList>
            <consortium name="Ixodes scapularis Genome Project Consortium"/>
            <person name="Caler E."/>
            <person name="Hannick L.I."/>
            <person name="Bidwell S."/>
            <person name="Joardar V."/>
            <person name="Thiagarajan M."/>
            <person name="Amedeo P."/>
            <person name="Galinsky K.J."/>
            <person name="Schobel S."/>
            <person name="Inman J."/>
            <person name="Hostetler J."/>
            <person name="Miller J."/>
            <person name="Hammond M."/>
            <person name="Megy K."/>
            <person name="Lawson D."/>
            <person name="Kodira C."/>
            <person name="Sutton G."/>
            <person name="Meyer J."/>
            <person name="Hill C.A."/>
            <person name="Birren B."/>
            <person name="Nene V."/>
            <person name="Collins F."/>
            <person name="Alarcon-Chaidez F."/>
            <person name="Wikel S."/>
            <person name="Strausberg R."/>
        </authorList>
    </citation>
    <scope>NUCLEOTIDE SEQUENCE [LARGE SCALE GENOMIC DNA]</scope>
    <source>
        <strain evidence="4">Wikel</strain>
        <strain evidence="2">Wikel colony</strain>
    </source>
</reference>
<evidence type="ECO:0000313" key="2">
    <source>
        <dbReference type="EMBL" id="EEC08602.1"/>
    </source>
</evidence>
<name>B7PPT0_IXOSC</name>
<evidence type="ECO:0000313" key="3">
    <source>
        <dbReference type="EnsemblMetazoa" id="ISCW006579-PA"/>
    </source>
</evidence>
<keyword evidence="1" id="KW-0472">Membrane</keyword>
<dbReference type="EMBL" id="ABJB010017803">
    <property type="status" value="NOT_ANNOTATED_CDS"/>
    <property type="molecule type" value="Genomic_DNA"/>
</dbReference>
<accession>B7PPT0</accession>
<dbReference type="STRING" id="6945.B7PPT0"/>
<dbReference type="InParanoid" id="B7PPT0"/>
<reference evidence="3" key="2">
    <citation type="submission" date="2020-05" db="UniProtKB">
        <authorList>
            <consortium name="EnsemblMetazoa"/>
        </authorList>
    </citation>
    <scope>IDENTIFICATION</scope>
    <source>
        <strain evidence="3">wikel</strain>
    </source>
</reference>
<dbReference type="Proteomes" id="UP000001555">
    <property type="component" value="Unassembled WGS sequence"/>
</dbReference>
<keyword evidence="4" id="KW-1185">Reference proteome</keyword>
<evidence type="ECO:0000313" key="4">
    <source>
        <dbReference type="Proteomes" id="UP000001555"/>
    </source>
</evidence>
<proteinExistence type="predicted"/>
<evidence type="ECO:0000256" key="1">
    <source>
        <dbReference type="SAM" id="Phobius"/>
    </source>
</evidence>
<sequence>MPGSLTTVSYGANKVFGLSILALSGLLEVAPLTIHFGIHGLASIQFLNGVAEVRRVPWRCILTSTPVHLVCLAVAAGMYEQRLGKYNYLMYLGDFHRFPSLPSVLALAAVIVTCGVASDFLRDKVLLSTSVARKMSASGGIDSNHLDLAPQHAAVLKGVSSTTLWVVVGALNVFIITETSSVMVRPTELGNLFLF</sequence>
<keyword evidence="1" id="KW-0812">Transmembrane</keyword>
<feature type="transmembrane region" description="Helical" evidence="1">
    <location>
        <begin position="56"/>
        <end position="79"/>
    </location>
</feature>
<dbReference type="AlphaFoldDB" id="B7PPT0"/>
<feature type="transmembrane region" description="Helical" evidence="1">
    <location>
        <begin position="20"/>
        <end position="44"/>
    </location>
</feature>
<protein>
    <submittedName>
        <fullName evidence="2 3">Uncharacterized protein</fullName>
    </submittedName>
</protein>
<dbReference type="VEuPathDB" id="VectorBase:ISCP_025024"/>
<dbReference type="PaxDb" id="6945-B7PPT0"/>
<dbReference type="VEuPathDB" id="VectorBase:ISCW006579"/>
<dbReference type="EnsemblMetazoa" id="ISCW006579-RA">
    <property type="protein sequence ID" value="ISCW006579-PA"/>
    <property type="gene ID" value="ISCW006579"/>
</dbReference>
<organism>
    <name type="scientific">Ixodes scapularis</name>
    <name type="common">Black-legged tick</name>
    <name type="synonym">Deer tick</name>
    <dbReference type="NCBI Taxonomy" id="6945"/>
    <lineage>
        <taxon>Eukaryota</taxon>
        <taxon>Metazoa</taxon>
        <taxon>Ecdysozoa</taxon>
        <taxon>Arthropoda</taxon>
        <taxon>Chelicerata</taxon>
        <taxon>Arachnida</taxon>
        <taxon>Acari</taxon>
        <taxon>Parasitiformes</taxon>
        <taxon>Ixodida</taxon>
        <taxon>Ixodoidea</taxon>
        <taxon>Ixodidae</taxon>
        <taxon>Ixodinae</taxon>
        <taxon>Ixodes</taxon>
    </lineage>
</organism>
<feature type="transmembrane region" description="Helical" evidence="1">
    <location>
        <begin position="99"/>
        <end position="121"/>
    </location>
</feature>